<dbReference type="SUPFAM" id="SSF48452">
    <property type="entry name" value="TPR-like"/>
    <property type="match status" value="1"/>
</dbReference>
<keyword evidence="1" id="KW-1133">Transmembrane helix</keyword>
<gene>
    <name evidence="2" type="ORF">QQ020_03270</name>
</gene>
<sequence length="649" mass="75218">MSQPLLILGNFFNLIKDNERLILIIFVLISLLVFYQYFISAKRIVFKPWVNLYDEKDATIGNRLGELLLFKIRYIKKIHAQSAKKLGLWNPYDDIPAFKQSLDDDVKLLASVELENYGKIISGILSILFKLIPLAVKPAQLEGSIQKYGEKMIFLVTIKNYRSGIFSRRTTLLWEKEETNVDQNNLPNLIEDLAYKIYLDLVEEDLFKTPECFKIYTEGVDEYIRFTNLGRVDDRENAEKKYLEALKKEDSNPAIAYNLGVLKYYKYDPAENLAALDYFKKSLNTQNKKLEARARSGITNALSQQMHRFDKTRRNRENYLAAIEFSRVAILIDRKNDAAHKAYAFGLHQYSEYLAPSAEDTDQQDVITCKIEAIKHYRLAVKYNSKHYVALNNLGNLYLEWAKTLQDTKVFYPRHRIEGKSTFLKKIFKSKMHITKPELLDMAKKAVQAAIKINSRYHHAHDNLGNIYRSIGNRMVEAEKAFRDATTYVYDYAEAHNDLAMLYLEDKKEEKKALLHFKNAVKYTKGSGQAKKLIEQFTAAHSKNNYSDSQKEADTYRALLAILNETAIEDIKENDTTDMVEKSYELHAYAIKNAVDAKTKEHFRKEFLQGIEKAAAARLEKEKIETYLPNLKAYAEKLVREMTAKDTKS</sequence>
<keyword evidence="1" id="KW-0472">Membrane</keyword>
<evidence type="ECO:0000256" key="1">
    <source>
        <dbReference type="SAM" id="Phobius"/>
    </source>
</evidence>
<comment type="caution">
    <text evidence="2">The sequence shown here is derived from an EMBL/GenBank/DDBJ whole genome shotgun (WGS) entry which is preliminary data.</text>
</comment>
<dbReference type="EMBL" id="JAUJEB010000001">
    <property type="protein sequence ID" value="MDN5211047.1"/>
    <property type="molecule type" value="Genomic_DNA"/>
</dbReference>
<dbReference type="PANTHER" id="PTHR44395:SF1">
    <property type="entry name" value="PROTEIN O-MANNOSYL-TRANSFERASE TMTC3"/>
    <property type="match status" value="1"/>
</dbReference>
<dbReference type="InterPro" id="IPR011990">
    <property type="entry name" value="TPR-like_helical_dom_sf"/>
</dbReference>
<dbReference type="Proteomes" id="UP001172083">
    <property type="component" value="Unassembled WGS sequence"/>
</dbReference>
<keyword evidence="1" id="KW-0812">Transmembrane</keyword>
<evidence type="ECO:0000313" key="3">
    <source>
        <dbReference type="Proteomes" id="UP001172083"/>
    </source>
</evidence>
<dbReference type="RefSeq" id="WP_346756383.1">
    <property type="nucleotide sequence ID" value="NZ_JAUJEB010000001.1"/>
</dbReference>
<evidence type="ECO:0008006" key="4">
    <source>
        <dbReference type="Google" id="ProtNLM"/>
    </source>
</evidence>
<accession>A0ABT8KZY4</accession>
<evidence type="ECO:0000313" key="2">
    <source>
        <dbReference type="EMBL" id="MDN5211047.1"/>
    </source>
</evidence>
<organism evidence="2 3">
    <name type="scientific">Agaribacillus aureus</name>
    <dbReference type="NCBI Taxonomy" id="3051825"/>
    <lineage>
        <taxon>Bacteria</taxon>
        <taxon>Pseudomonadati</taxon>
        <taxon>Bacteroidota</taxon>
        <taxon>Cytophagia</taxon>
        <taxon>Cytophagales</taxon>
        <taxon>Splendidivirgaceae</taxon>
        <taxon>Agaribacillus</taxon>
    </lineage>
</organism>
<protein>
    <recommendedName>
        <fullName evidence="4">Tetratricopeptide repeat protein</fullName>
    </recommendedName>
</protein>
<reference evidence="2" key="1">
    <citation type="submission" date="2023-06" db="EMBL/GenBank/DDBJ databases">
        <title>Genomic of Agaribacillus aureum.</title>
        <authorList>
            <person name="Wang G."/>
        </authorList>
    </citation>
    <scope>NUCLEOTIDE SEQUENCE</scope>
    <source>
        <strain evidence="2">BMA12</strain>
    </source>
</reference>
<name>A0ABT8KZY4_9BACT</name>
<keyword evidence="3" id="KW-1185">Reference proteome</keyword>
<proteinExistence type="predicted"/>
<dbReference type="PANTHER" id="PTHR44395">
    <property type="match status" value="1"/>
</dbReference>
<dbReference type="Gene3D" id="1.25.40.10">
    <property type="entry name" value="Tetratricopeptide repeat domain"/>
    <property type="match status" value="2"/>
</dbReference>
<feature type="transmembrane region" description="Helical" evidence="1">
    <location>
        <begin position="21"/>
        <end position="38"/>
    </location>
</feature>